<dbReference type="Proteomes" id="UP000694853">
    <property type="component" value="Unplaced"/>
</dbReference>
<organism evidence="2 3">
    <name type="scientific">Abrus precatorius</name>
    <name type="common">Indian licorice</name>
    <name type="synonym">Glycine abrus</name>
    <dbReference type="NCBI Taxonomy" id="3816"/>
    <lineage>
        <taxon>Eukaryota</taxon>
        <taxon>Viridiplantae</taxon>
        <taxon>Streptophyta</taxon>
        <taxon>Embryophyta</taxon>
        <taxon>Tracheophyta</taxon>
        <taxon>Spermatophyta</taxon>
        <taxon>Magnoliopsida</taxon>
        <taxon>eudicotyledons</taxon>
        <taxon>Gunneridae</taxon>
        <taxon>Pentapetalae</taxon>
        <taxon>rosids</taxon>
        <taxon>fabids</taxon>
        <taxon>Fabales</taxon>
        <taxon>Fabaceae</taxon>
        <taxon>Papilionoideae</taxon>
        <taxon>50 kb inversion clade</taxon>
        <taxon>NPAAA clade</taxon>
        <taxon>indigoferoid/millettioid clade</taxon>
        <taxon>Abreae</taxon>
        <taxon>Abrus</taxon>
    </lineage>
</organism>
<dbReference type="PANTHER" id="PTHR33067">
    <property type="entry name" value="RNA-DIRECTED DNA POLYMERASE-RELATED"/>
    <property type="match status" value="1"/>
</dbReference>
<dbReference type="GeneID" id="113851942"/>
<dbReference type="InterPro" id="IPR021109">
    <property type="entry name" value="Peptidase_aspartic_dom_sf"/>
</dbReference>
<accession>A0A8B8K2R9</accession>
<dbReference type="RefSeq" id="XP_027338020.1">
    <property type="nucleotide sequence ID" value="XM_027482219.1"/>
</dbReference>
<feature type="compositionally biased region" description="Polar residues" evidence="1">
    <location>
        <begin position="104"/>
        <end position="118"/>
    </location>
</feature>
<evidence type="ECO:0000256" key="1">
    <source>
        <dbReference type="SAM" id="MobiDB-lite"/>
    </source>
</evidence>
<keyword evidence="2" id="KW-1185">Reference proteome</keyword>
<dbReference type="CDD" id="cd00303">
    <property type="entry name" value="retropepsin_like"/>
    <property type="match status" value="1"/>
</dbReference>
<dbReference type="Gene3D" id="2.40.70.10">
    <property type="entry name" value="Acid Proteases"/>
    <property type="match status" value="1"/>
</dbReference>
<proteinExistence type="predicted"/>
<evidence type="ECO:0000313" key="3">
    <source>
        <dbReference type="RefSeq" id="XP_027338020.1"/>
    </source>
</evidence>
<reference evidence="3" key="2">
    <citation type="submission" date="2025-08" db="UniProtKB">
        <authorList>
            <consortium name="RefSeq"/>
        </authorList>
    </citation>
    <scope>IDENTIFICATION</scope>
    <source>
        <tissue evidence="3">Young leaves</tissue>
    </source>
</reference>
<name>A0A8B8K2R9_ABRPR</name>
<dbReference type="OrthoDB" id="1427857at2759"/>
<dbReference type="PANTHER" id="PTHR33067:SF35">
    <property type="entry name" value="ASPARTIC PEPTIDASE DDI1-TYPE DOMAIN-CONTAINING PROTEIN"/>
    <property type="match status" value="1"/>
</dbReference>
<reference evidence="2" key="1">
    <citation type="journal article" date="2019" name="Toxins">
        <title>Detection of Abrin-Like and Prepropulchellin-Like Toxin Genes and Transcripts Using Whole Genome Sequencing and Full-Length Transcript Sequencing of Abrus precatorius.</title>
        <authorList>
            <person name="Hovde B.T."/>
            <person name="Daligault H.E."/>
            <person name="Hanschen E.R."/>
            <person name="Kunde Y.A."/>
            <person name="Johnson M.B."/>
            <person name="Starkenburg S.R."/>
            <person name="Johnson S.L."/>
        </authorList>
    </citation>
    <scope>NUCLEOTIDE SEQUENCE [LARGE SCALE GENOMIC DNA]</scope>
</reference>
<sequence>MNNYQWCSTRSKPTKSARIYSLNAVISLAMQVEALGKKIDGLSVNHPVASVMRCDIYGGGHPNHECRATQEEHANVIANRPLYQNYNGMNNLGWRNYANPPWNNNQHPMRNNTPSGYQQAPYPPPPTVEKKSNLEELMTKFIQTSESRFLSTETALRHQQASIHNLENQLGQISRLLSERPQGSLPSSIETNPKEQVKVVTLRSGRTLQEKMKQEIEKDAVEEEDKCQEETMEKLPVVKEFIPPLPYPARLKKDKDDEQFGKFLSLFRQLHINLLFVDVLAKMPKYAKFLKDLLSNNKKLEELATVTLNEECSAILQNKILEKLKDPGSFTLPCLIGRLIVDKALADLGASINLMPYSIFKKLGLGEPRLTRMNIQLVDRSIKYPRGIIEDVLVKVDKIIFPVNFVILDMDEDTKVPLILGHPFLATTKAIIDVSDGKLILRVGDDKVTFKILEVMKKSLK</sequence>
<evidence type="ECO:0000313" key="2">
    <source>
        <dbReference type="Proteomes" id="UP000694853"/>
    </source>
</evidence>
<feature type="region of interest" description="Disordered" evidence="1">
    <location>
        <begin position="104"/>
        <end position="125"/>
    </location>
</feature>
<dbReference type="AlphaFoldDB" id="A0A8B8K2R9"/>
<gene>
    <name evidence="3" type="primary">LOC113851942</name>
</gene>
<protein>
    <submittedName>
        <fullName evidence="3">Uncharacterized protein LOC113851942</fullName>
    </submittedName>
</protein>
<dbReference type="KEGG" id="aprc:113851942"/>